<evidence type="ECO:0000313" key="3">
    <source>
        <dbReference type="Proteomes" id="UP000031523"/>
    </source>
</evidence>
<protein>
    <submittedName>
        <fullName evidence="2">Uncharacterized protein</fullName>
    </submittedName>
</protein>
<reference evidence="2 3" key="1">
    <citation type="submission" date="2015-01" db="EMBL/GenBank/DDBJ databases">
        <title>Enhanced salinomycin production by adjusting the supply of polyketide extender units in Streptomyce albus DSM 41398.</title>
        <authorList>
            <person name="Lu C."/>
        </authorList>
    </citation>
    <scope>NUCLEOTIDE SEQUENCE [LARGE SCALE GENOMIC DNA]</scope>
    <source>
        <strain evidence="3">ATCC 21838 / DSM 41398 / FERM P-419 / JCM 4703 / NBRC 107858</strain>
    </source>
</reference>
<organism evidence="2 3">
    <name type="scientific">Streptomyces albus (strain ATCC 21838 / DSM 41398 / FERM P-419 / JCM 4703 / NBRC 107858)</name>
    <dbReference type="NCBI Taxonomy" id="1081613"/>
    <lineage>
        <taxon>Bacteria</taxon>
        <taxon>Bacillati</taxon>
        <taxon>Actinomycetota</taxon>
        <taxon>Actinomycetes</taxon>
        <taxon>Kitasatosporales</taxon>
        <taxon>Streptomycetaceae</taxon>
        <taxon>Streptomyces</taxon>
    </lineage>
</organism>
<accession>A0A0B5EX88</accession>
<evidence type="ECO:0000313" key="2">
    <source>
        <dbReference type="EMBL" id="AJE87428.1"/>
    </source>
</evidence>
<dbReference type="KEGG" id="sals:SLNWT_7052"/>
<keyword evidence="3" id="KW-1185">Reference proteome</keyword>
<name>A0A0B5EX88_STRA4</name>
<feature type="region of interest" description="Disordered" evidence="1">
    <location>
        <begin position="74"/>
        <end position="98"/>
    </location>
</feature>
<gene>
    <name evidence="2" type="ORF">SLNWT_7052</name>
</gene>
<evidence type="ECO:0000256" key="1">
    <source>
        <dbReference type="SAM" id="MobiDB-lite"/>
    </source>
</evidence>
<dbReference type="Proteomes" id="UP000031523">
    <property type="component" value="Chromosome"/>
</dbReference>
<proteinExistence type="predicted"/>
<dbReference type="AlphaFoldDB" id="A0A0B5EX88"/>
<dbReference type="EMBL" id="CP010519">
    <property type="protein sequence ID" value="AJE87428.1"/>
    <property type="molecule type" value="Genomic_DNA"/>
</dbReference>
<sequence length="149" mass="17015">MSFPDGPSWEEYQQAGSLQERQELLLNVHLYGPSTPDQLRLRGRLEDELAVFGSARVQELWRAATSALRDLDFEVTEGGHGERVGNEEYPTPPEPGSRHEEFAVAAKAARDALVYQIRRELHKGRDSSRRWERVREAFRAGRSPSSNPW</sequence>
<feature type="compositionally biased region" description="Basic and acidic residues" evidence="1">
    <location>
        <begin position="74"/>
        <end position="86"/>
    </location>
</feature>